<dbReference type="Pfam" id="PF17389">
    <property type="entry name" value="Bac_rhamnosid6H"/>
    <property type="match status" value="1"/>
</dbReference>
<evidence type="ECO:0000256" key="2">
    <source>
        <dbReference type="ARBA" id="ARBA00012652"/>
    </source>
</evidence>
<keyword evidence="4" id="KW-0472">Membrane</keyword>
<comment type="catalytic activity">
    <reaction evidence="1">
        <text>Hydrolysis of terminal non-reducing alpha-L-rhamnose residues in alpha-L-rhamnosides.</text>
        <dbReference type="EC" id="3.2.1.40"/>
    </reaction>
</comment>
<dbReference type="Gene3D" id="1.20.1270.70">
    <property type="entry name" value="Designed single chain three-helix bundle"/>
    <property type="match status" value="3"/>
</dbReference>
<dbReference type="InterPro" id="IPR013737">
    <property type="entry name" value="Bac_rhamnosid_N"/>
</dbReference>
<organism evidence="10 11">
    <name type="scientific">Clostridium facile</name>
    <dbReference type="NCBI Taxonomy" id="2763035"/>
    <lineage>
        <taxon>Bacteria</taxon>
        <taxon>Bacillati</taxon>
        <taxon>Bacillota</taxon>
        <taxon>Clostridia</taxon>
        <taxon>Eubacteriales</taxon>
        <taxon>Clostridiaceae</taxon>
        <taxon>Clostridium</taxon>
    </lineage>
</organism>
<evidence type="ECO:0000256" key="4">
    <source>
        <dbReference type="SAM" id="Phobius"/>
    </source>
</evidence>
<dbReference type="InterPro" id="IPR035396">
    <property type="entry name" value="Bac_rhamnosid6H"/>
</dbReference>
<dbReference type="Gene3D" id="2.60.120.260">
    <property type="entry name" value="Galactose-binding domain-like"/>
    <property type="match status" value="2"/>
</dbReference>
<name>A0ABR7IRM2_9CLOT</name>
<feature type="domain" description="Alpha-L-rhamnosidase C-terminal" evidence="9">
    <location>
        <begin position="1022"/>
        <end position="1096"/>
    </location>
</feature>
<evidence type="ECO:0000259" key="9">
    <source>
        <dbReference type="Pfam" id="PF17390"/>
    </source>
</evidence>
<protein>
    <recommendedName>
        <fullName evidence="2">alpha-L-rhamnosidase</fullName>
        <ecNumber evidence="2">3.2.1.40</ecNumber>
    </recommendedName>
</protein>
<evidence type="ECO:0000256" key="3">
    <source>
        <dbReference type="ARBA" id="ARBA00022801"/>
    </source>
</evidence>
<dbReference type="Pfam" id="PF17390">
    <property type="entry name" value="Bac_rhamnosid_C"/>
    <property type="match status" value="1"/>
</dbReference>
<dbReference type="SUPFAM" id="SSF51126">
    <property type="entry name" value="Pectin lyase-like"/>
    <property type="match status" value="1"/>
</dbReference>
<sequence>MKKRISKAALALVLAICMMLQGMSIISVSAAEPPSTEINNLQVEYTTNPIGLDTDSIHFGWQMDNLTQRGQSQTAYQIMVASSKENLDAGNYDMWDSGKIDSTISVAIPYEGKTLEATHRYFWKVTVWDENDQPITSTEEAYFETSLLDSGWDNAQWIGKTNEDPNAAITKFTVDFDFIIDSDNAGIAFGAKDSSNLFMWQVNTYDFKADNAVYLRPHIKQNGAWTVLPPSSNGSGPEENISDKIGYTAESIIGQKVHMQIAVDNGVVNTYFDGSKESVMTYNYGSAIPVGKIAFRHNTDNNATEIARYDNFVVKDGEGNVLFEDDFSDASNPNFTGGTIEDGMLKVGSETKGETIVLQKDAVEGNSAPMLRKDFSTTEGKEIASARVYATSAGIYELYLNGEKVGKDYFNPGWTDYTKHTMYQTFDVTDMMNQGENTFAAMLGKGWYCGNITHVGPNRYGTEPALMAKLVVEYADGTEKTTIVTDDTWSFNGNGPIVDNNFLDGEKYDATKEIDGWDNVGFQEDDTWSKAGVYDVNKLGIGPLDAQIGETVQQVDTLTVKEVTEPKENAFIYDLGQNFAGVIQLNLPGEFTKANKGLKITLRHGEMLNDDSGTGDDVEGSLYDANLRTFKAIDTYTIKGDENGEIYTPRFTFHGFRYVEITGIEEALPAEWVTGIVLSNALEVTGDIETSNALVNQLYSNVLWGQRSNFISIPTDCPQRNERMGWTGDAQIFTRTATYLKNSDQFYNKYMYDVRTSQRSDGAYPNVAPALKVYESYYNNGWGDAGLIIPWQMYQQYGDTQIIKDNYDGMKAWVDLLYNTTNGTYLRPAEGLGDWLNVQGTDTGLTNSAFFVYSSELMSKMAAVVDNEKDSTYYGDMAQKAKEAWKNKYQNEDGTLKENTQTACLVALEFDIVEDEADRAVIAKQLVDNIRANDNHLTVGFVGVSYLCPVLSEMGYDDVAYTLLQQETYPSWLYSVNQGATTIWERWNSYTKENGFGDVSMNSFNHYSFGSIAEWMYRYMLGIERDETAPSYKHFILQPAFGGTITSANGYFDTVYGRINSSWTLEDNAFHYQATVPANTTATLYLPAEKTTAVYESGKDITKEAVDGITYIGTENGEAIFELESGSYNFSSSVVNKSGLEEAISKGSTFGEFFYTPDSFKPLQDALAKAEEVQANKDATATEVQDAINAIETAIAGLVPIGQDGTESNPYQINDIDDITLFANTVNSGSSFEGKYVELTTDLDLSGIDWMPIGTESSMTTGDGFAGVFNGNGHVISNVNITDSSEYATFGLFGTISGTVRNLGVENVTVNSGSVDCRSGGFAGTLTTGGFIDNCYVVNANVTATSRVAAGFVGQSYNGTIQNSYVKDVVTSGGRTGGFVGDNSYSGANKGTIRNCYANASLTSSTETGIVENSKVVTDEQFTNGEVVEWLNQGNTETVWEQGETHPTLVVTETPDPGDPLKELLGKTIDKAEALKGTDEYENAIPMVKESFDAALETAKEVYADVDATRQEVLDAFNTLMQEIHKLGWYTPDKSALQKLYEELKDTNLDQYVDGAAKDNFKTALEQAKKVLDDENALQGEVDKAAQDLQNAYDALVKLGDKTQLKKLLDICETYEEKDYIAETWKVFVPVWESAKAVYDNANASQEEVDKAVDELTAAMLQLRLQRGDKTALQELYNAVKDTNLDEYVDGAAKDNFVAALEQAKNVLDDDNAVQSVIDKAYNDLYNAYSALEKLPDADKSQLEKLLNECETYEESNYTPETWEVFAPEWEAAKQVFANEKASQEQINEAIDNLIAAMLQLRYKADKSLLETAVAIASAKEEAAYTAESYSVLKAAVAEANAVIEDENADQEEVDAATKSVKAAIEGLVAVGDQITGTGTGQTTTTTKNPAKTGDFAPIAGVVVLALAGVATIALKKRK</sequence>
<feature type="signal peptide" evidence="5">
    <location>
        <begin position="1"/>
        <end position="30"/>
    </location>
</feature>
<dbReference type="Gene3D" id="2.60.420.10">
    <property type="entry name" value="Maltose phosphorylase, domain 3"/>
    <property type="match status" value="1"/>
</dbReference>
<dbReference type="Gene3D" id="2.60.40.10">
    <property type="entry name" value="Immunoglobulins"/>
    <property type="match status" value="1"/>
</dbReference>
<gene>
    <name evidence="10" type="ORF">H8Z77_07160</name>
</gene>
<dbReference type="EMBL" id="JACOQK010000001">
    <property type="protein sequence ID" value="MBC5787794.1"/>
    <property type="molecule type" value="Genomic_DNA"/>
</dbReference>
<dbReference type="InterPro" id="IPR016007">
    <property type="entry name" value="Alpha_rhamnosid"/>
</dbReference>
<feature type="domain" description="Alpha-L-rhamnosidase six-hairpin glycosidase" evidence="8">
    <location>
        <begin position="685"/>
        <end position="1020"/>
    </location>
</feature>
<keyword evidence="11" id="KW-1185">Reference proteome</keyword>
<dbReference type="InterPro" id="IPR008928">
    <property type="entry name" value="6-hairpin_glycosidase_sf"/>
</dbReference>
<feature type="transmembrane region" description="Helical" evidence="4">
    <location>
        <begin position="1896"/>
        <end position="1915"/>
    </location>
</feature>
<evidence type="ECO:0000259" key="8">
    <source>
        <dbReference type="Pfam" id="PF17389"/>
    </source>
</evidence>
<dbReference type="Pfam" id="PF05592">
    <property type="entry name" value="Bac_rhamnosid"/>
    <property type="match status" value="1"/>
</dbReference>
<keyword evidence="3 10" id="KW-0378">Hydrolase</keyword>
<dbReference type="Pfam" id="PF07554">
    <property type="entry name" value="FIVAR"/>
    <property type="match status" value="7"/>
</dbReference>
<keyword evidence="4" id="KW-1133">Transmembrane helix</keyword>
<dbReference type="Gene3D" id="1.20.5.420">
    <property type="entry name" value="Immunoglobulin FC, subunit C"/>
    <property type="match status" value="1"/>
</dbReference>
<evidence type="ECO:0000313" key="11">
    <source>
        <dbReference type="Proteomes" id="UP000649151"/>
    </source>
</evidence>
<dbReference type="PANTHER" id="PTHR33307:SF6">
    <property type="entry name" value="ALPHA-RHAMNOSIDASE (EUROFUNG)-RELATED"/>
    <property type="match status" value="1"/>
</dbReference>
<keyword evidence="5" id="KW-0732">Signal</keyword>
<dbReference type="SUPFAM" id="SSF48208">
    <property type="entry name" value="Six-hairpin glycosidases"/>
    <property type="match status" value="1"/>
</dbReference>
<dbReference type="InterPro" id="IPR011050">
    <property type="entry name" value="Pectin_lyase_fold/virulence"/>
</dbReference>
<dbReference type="PANTHER" id="PTHR33307">
    <property type="entry name" value="ALPHA-RHAMNOSIDASE (EUROFUNG)"/>
    <property type="match status" value="1"/>
</dbReference>
<comment type="caution">
    <text evidence="10">The sequence shown here is derived from an EMBL/GenBank/DDBJ whole genome shotgun (WGS) entry which is preliminary data.</text>
</comment>
<dbReference type="Proteomes" id="UP000649151">
    <property type="component" value="Unassembled WGS sequence"/>
</dbReference>
<dbReference type="Gene3D" id="2.160.20.110">
    <property type="match status" value="1"/>
</dbReference>
<dbReference type="InterPro" id="IPR008902">
    <property type="entry name" value="Rhamnosid_concanavalin"/>
</dbReference>
<feature type="chain" id="PRO_5046818203" description="alpha-L-rhamnosidase" evidence="5">
    <location>
        <begin position="31"/>
        <end position="1919"/>
    </location>
</feature>
<dbReference type="Pfam" id="PF25788">
    <property type="entry name" value="Ig_Rha78A_N"/>
    <property type="match status" value="1"/>
</dbReference>
<feature type="domain" description="Bacterial alpha-L-rhamnosidase N-terminal" evidence="7">
    <location>
        <begin position="381"/>
        <end position="538"/>
    </location>
</feature>
<dbReference type="Gene3D" id="1.20.1270.90">
    <property type="entry name" value="AF1782-like"/>
    <property type="match status" value="3"/>
</dbReference>
<dbReference type="GO" id="GO:0016787">
    <property type="term" value="F:hydrolase activity"/>
    <property type="evidence" value="ECO:0007669"/>
    <property type="project" value="UniProtKB-KW"/>
</dbReference>
<dbReference type="InterPro" id="IPR013783">
    <property type="entry name" value="Ig-like_fold"/>
</dbReference>
<dbReference type="InterPro" id="IPR012341">
    <property type="entry name" value="6hp_glycosidase-like_sf"/>
</dbReference>
<proteinExistence type="predicted"/>
<evidence type="ECO:0000256" key="5">
    <source>
        <dbReference type="SAM" id="SignalP"/>
    </source>
</evidence>
<dbReference type="EC" id="3.2.1.40" evidence="2"/>
<accession>A0ABR7IRM2</accession>
<dbReference type="RefSeq" id="WP_186996603.1">
    <property type="nucleotide sequence ID" value="NZ_JACOQK010000001.1"/>
</dbReference>
<keyword evidence="4" id="KW-0812">Transmembrane</keyword>
<dbReference type="InterPro" id="IPR035398">
    <property type="entry name" value="Bac_rhamnosid_C"/>
</dbReference>
<dbReference type="Pfam" id="PF08531">
    <property type="entry name" value="Bac_rhamnosid_N"/>
    <property type="match status" value="1"/>
</dbReference>
<evidence type="ECO:0000256" key="1">
    <source>
        <dbReference type="ARBA" id="ARBA00001445"/>
    </source>
</evidence>
<reference evidence="10 11" key="1">
    <citation type="submission" date="2020-08" db="EMBL/GenBank/DDBJ databases">
        <title>Genome public.</title>
        <authorList>
            <person name="Liu C."/>
            <person name="Sun Q."/>
        </authorList>
    </citation>
    <scope>NUCLEOTIDE SEQUENCE [LARGE SCALE GENOMIC DNA]</scope>
    <source>
        <strain evidence="10 11">NSJ-27</strain>
    </source>
</reference>
<evidence type="ECO:0000259" key="6">
    <source>
        <dbReference type="Pfam" id="PF05592"/>
    </source>
</evidence>
<feature type="domain" description="Alpha-L-rhamnosidase concanavalin-like" evidence="6">
    <location>
        <begin position="567"/>
        <end position="678"/>
    </location>
</feature>
<evidence type="ECO:0000259" key="7">
    <source>
        <dbReference type="Pfam" id="PF08531"/>
    </source>
</evidence>
<dbReference type="Gene3D" id="1.50.10.10">
    <property type="match status" value="1"/>
</dbReference>
<evidence type="ECO:0000313" key="10">
    <source>
        <dbReference type="EMBL" id="MBC5787794.1"/>
    </source>
</evidence>